<keyword evidence="2" id="KW-1133">Transmembrane helix</keyword>
<comment type="caution">
    <text evidence="3">The sequence shown here is derived from an EMBL/GenBank/DDBJ whole genome shotgun (WGS) entry which is preliminary data.</text>
</comment>
<dbReference type="Gene3D" id="1.25.40.10">
    <property type="entry name" value="Tetratricopeptide repeat domain"/>
    <property type="match status" value="2"/>
</dbReference>
<keyword evidence="4" id="KW-1185">Reference proteome</keyword>
<accession>A0ABN9RSN2</accession>
<evidence type="ECO:0000256" key="1">
    <source>
        <dbReference type="PROSITE-ProRule" id="PRU00708"/>
    </source>
</evidence>
<dbReference type="Pfam" id="PF13041">
    <property type="entry name" value="PPR_2"/>
    <property type="match status" value="1"/>
</dbReference>
<keyword evidence="2" id="KW-0472">Membrane</keyword>
<organism evidence="3 4">
    <name type="scientific">Prorocentrum cordatum</name>
    <dbReference type="NCBI Taxonomy" id="2364126"/>
    <lineage>
        <taxon>Eukaryota</taxon>
        <taxon>Sar</taxon>
        <taxon>Alveolata</taxon>
        <taxon>Dinophyceae</taxon>
        <taxon>Prorocentrales</taxon>
        <taxon>Prorocentraceae</taxon>
        <taxon>Prorocentrum</taxon>
    </lineage>
</organism>
<sequence>MVSFYRMADFLQSGTAFWSGIAGLIVALIAPQDSFFHVPAPLEEVVIVMMLLPVFLPVVFGKKIKKRVVQKKVDDLSSDADLGSEEKASNMTALGAKLFSAAKAGDLRLVERLEQRMLEAGEQPTALCVGAVMNAYTKAGDVSRVELWLGKLPRDGPERPNVVCLNIVISAWAKAGNVDRAEACLQEMRRLGVDPDVLSYNTLIDACARLGDAERAEHWLREMRKDGLQPNVISYSSVIHAAAKAGDRAGAEAWLGKMERGGVSPNAICYNAVIHACVSAGSVAGAAGWIDRMSTLGVMPTATSYSALMDPLAKSGDLAQLEVWLRRMVDAGVESGTWSATACSSAPAIAPATRRRRAPGSLACRRTEGMALSPTAWSSICLSTSTRRLAP</sequence>
<evidence type="ECO:0000313" key="3">
    <source>
        <dbReference type="EMBL" id="CAK0822286.1"/>
    </source>
</evidence>
<evidence type="ECO:0008006" key="5">
    <source>
        <dbReference type="Google" id="ProtNLM"/>
    </source>
</evidence>
<dbReference type="PANTHER" id="PTHR45613:SF9">
    <property type="entry name" value="MITOCHONDRIAL GROUP I INTRON SPLICING FACTOR CCM1"/>
    <property type="match status" value="1"/>
</dbReference>
<dbReference type="PANTHER" id="PTHR45613">
    <property type="entry name" value="PENTATRICOPEPTIDE REPEAT-CONTAINING PROTEIN"/>
    <property type="match status" value="1"/>
</dbReference>
<feature type="repeat" description="PPR" evidence="1">
    <location>
        <begin position="301"/>
        <end position="335"/>
    </location>
</feature>
<dbReference type="Pfam" id="PF13812">
    <property type="entry name" value="PPR_3"/>
    <property type="match status" value="1"/>
</dbReference>
<dbReference type="PROSITE" id="PS51375">
    <property type="entry name" value="PPR"/>
    <property type="match status" value="5"/>
</dbReference>
<dbReference type="InterPro" id="IPR002885">
    <property type="entry name" value="PPR_rpt"/>
</dbReference>
<feature type="repeat" description="PPR" evidence="1">
    <location>
        <begin position="231"/>
        <end position="265"/>
    </location>
</feature>
<proteinExistence type="predicted"/>
<gene>
    <name evidence="3" type="ORF">PCOR1329_LOCUS23345</name>
</gene>
<reference evidence="3" key="1">
    <citation type="submission" date="2023-10" db="EMBL/GenBank/DDBJ databases">
        <authorList>
            <person name="Chen Y."/>
            <person name="Shah S."/>
            <person name="Dougan E. K."/>
            <person name="Thang M."/>
            <person name="Chan C."/>
        </authorList>
    </citation>
    <scope>NUCLEOTIDE SEQUENCE [LARGE SCALE GENOMIC DNA]</scope>
</reference>
<feature type="repeat" description="PPR" evidence="1">
    <location>
        <begin position="196"/>
        <end position="230"/>
    </location>
</feature>
<dbReference type="Proteomes" id="UP001189429">
    <property type="component" value="Unassembled WGS sequence"/>
</dbReference>
<feature type="transmembrane region" description="Helical" evidence="2">
    <location>
        <begin position="7"/>
        <end position="30"/>
    </location>
</feature>
<dbReference type="NCBIfam" id="TIGR00756">
    <property type="entry name" value="PPR"/>
    <property type="match status" value="4"/>
</dbReference>
<feature type="repeat" description="PPR" evidence="1">
    <location>
        <begin position="266"/>
        <end position="300"/>
    </location>
</feature>
<feature type="repeat" description="PPR" evidence="1">
    <location>
        <begin position="161"/>
        <end position="195"/>
    </location>
</feature>
<evidence type="ECO:0000313" key="4">
    <source>
        <dbReference type="Proteomes" id="UP001189429"/>
    </source>
</evidence>
<dbReference type="InterPro" id="IPR011990">
    <property type="entry name" value="TPR-like_helical_dom_sf"/>
</dbReference>
<dbReference type="EMBL" id="CAUYUJ010007891">
    <property type="protein sequence ID" value="CAK0822286.1"/>
    <property type="molecule type" value="Genomic_DNA"/>
</dbReference>
<keyword evidence="2" id="KW-0812">Transmembrane</keyword>
<name>A0ABN9RSN2_9DINO</name>
<evidence type="ECO:0000256" key="2">
    <source>
        <dbReference type="SAM" id="Phobius"/>
    </source>
</evidence>
<dbReference type="Pfam" id="PF01535">
    <property type="entry name" value="PPR"/>
    <property type="match status" value="1"/>
</dbReference>
<protein>
    <recommendedName>
        <fullName evidence="5">Pentacotripeptide-repeat region of PRORP domain-containing protein</fullName>
    </recommendedName>
</protein>
<feature type="transmembrane region" description="Helical" evidence="2">
    <location>
        <begin position="42"/>
        <end position="61"/>
    </location>
</feature>